<comment type="caution">
    <text evidence="2">The sequence shown here is derived from an EMBL/GenBank/DDBJ whole genome shotgun (WGS) entry which is preliminary data.</text>
</comment>
<name>A0A0F9G5C7_9ZZZZ</name>
<accession>A0A0F9G5C7</accession>
<evidence type="ECO:0000256" key="1">
    <source>
        <dbReference type="SAM" id="Phobius"/>
    </source>
</evidence>
<dbReference type="AlphaFoldDB" id="A0A0F9G5C7"/>
<sequence length="52" mass="5163">MAWIAVAGLGLTACPALASGAGTVRSVEFGAANYAVLAAYLVVLVLMGAYFA</sequence>
<feature type="non-terminal residue" evidence="2">
    <location>
        <position position="52"/>
    </location>
</feature>
<keyword evidence="1" id="KW-0812">Transmembrane</keyword>
<dbReference type="EMBL" id="LAZR01029813">
    <property type="protein sequence ID" value="KKL58472.1"/>
    <property type="molecule type" value="Genomic_DNA"/>
</dbReference>
<reference evidence="2" key="1">
    <citation type="journal article" date="2015" name="Nature">
        <title>Complex archaea that bridge the gap between prokaryotes and eukaryotes.</title>
        <authorList>
            <person name="Spang A."/>
            <person name="Saw J.H."/>
            <person name="Jorgensen S.L."/>
            <person name="Zaremba-Niedzwiedzka K."/>
            <person name="Martijn J."/>
            <person name="Lind A.E."/>
            <person name="van Eijk R."/>
            <person name="Schleper C."/>
            <person name="Guy L."/>
            <person name="Ettema T.J."/>
        </authorList>
    </citation>
    <scope>NUCLEOTIDE SEQUENCE</scope>
</reference>
<evidence type="ECO:0000313" key="2">
    <source>
        <dbReference type="EMBL" id="KKL58472.1"/>
    </source>
</evidence>
<proteinExistence type="predicted"/>
<gene>
    <name evidence="2" type="ORF">LCGC14_2225020</name>
</gene>
<organism evidence="2">
    <name type="scientific">marine sediment metagenome</name>
    <dbReference type="NCBI Taxonomy" id="412755"/>
    <lineage>
        <taxon>unclassified sequences</taxon>
        <taxon>metagenomes</taxon>
        <taxon>ecological metagenomes</taxon>
    </lineage>
</organism>
<keyword evidence="1" id="KW-0472">Membrane</keyword>
<keyword evidence="1" id="KW-1133">Transmembrane helix</keyword>
<protein>
    <submittedName>
        <fullName evidence="2">Uncharacterized protein</fullName>
    </submittedName>
</protein>
<feature type="transmembrane region" description="Helical" evidence="1">
    <location>
        <begin position="30"/>
        <end position="51"/>
    </location>
</feature>